<dbReference type="AlphaFoldDB" id="X1EN08"/>
<dbReference type="EMBL" id="BART01031038">
    <property type="protein sequence ID" value="GAH10018.1"/>
    <property type="molecule type" value="Genomic_DNA"/>
</dbReference>
<sequence>CSANSVVNNSYQALLGAFDGLNHFNRQGGKNGGKKIKAGGNDYFRS</sequence>
<protein>
    <submittedName>
        <fullName evidence="2">Uncharacterized protein</fullName>
    </submittedName>
</protein>
<feature type="region of interest" description="Disordered" evidence="1">
    <location>
        <begin position="27"/>
        <end position="46"/>
    </location>
</feature>
<evidence type="ECO:0000313" key="2">
    <source>
        <dbReference type="EMBL" id="GAH10018.1"/>
    </source>
</evidence>
<evidence type="ECO:0000256" key="1">
    <source>
        <dbReference type="SAM" id="MobiDB-lite"/>
    </source>
</evidence>
<proteinExistence type="predicted"/>
<comment type="caution">
    <text evidence="2">The sequence shown here is derived from an EMBL/GenBank/DDBJ whole genome shotgun (WGS) entry which is preliminary data.</text>
</comment>
<name>X1EN08_9ZZZZ</name>
<feature type="non-terminal residue" evidence="2">
    <location>
        <position position="1"/>
    </location>
</feature>
<organism evidence="2">
    <name type="scientific">marine sediment metagenome</name>
    <dbReference type="NCBI Taxonomy" id="412755"/>
    <lineage>
        <taxon>unclassified sequences</taxon>
        <taxon>metagenomes</taxon>
        <taxon>ecological metagenomes</taxon>
    </lineage>
</organism>
<reference evidence="2" key="1">
    <citation type="journal article" date="2014" name="Front. Microbiol.">
        <title>High frequency of phylogenetically diverse reductive dehalogenase-homologous genes in deep subseafloor sedimentary metagenomes.</title>
        <authorList>
            <person name="Kawai M."/>
            <person name="Futagami T."/>
            <person name="Toyoda A."/>
            <person name="Takaki Y."/>
            <person name="Nishi S."/>
            <person name="Hori S."/>
            <person name="Arai W."/>
            <person name="Tsubouchi T."/>
            <person name="Morono Y."/>
            <person name="Uchiyama I."/>
            <person name="Ito T."/>
            <person name="Fujiyama A."/>
            <person name="Inagaki F."/>
            <person name="Takami H."/>
        </authorList>
    </citation>
    <scope>NUCLEOTIDE SEQUENCE</scope>
    <source>
        <strain evidence="2">Expedition CK06-06</strain>
    </source>
</reference>
<gene>
    <name evidence="2" type="ORF">S01H4_54011</name>
</gene>
<accession>X1EN08</accession>